<name>A0ACB9RAV4_9MYRT</name>
<evidence type="ECO:0000313" key="2">
    <source>
        <dbReference type="Proteomes" id="UP001057402"/>
    </source>
</evidence>
<dbReference type="Proteomes" id="UP001057402">
    <property type="component" value="Chromosome 4"/>
</dbReference>
<proteinExistence type="predicted"/>
<evidence type="ECO:0000313" key="1">
    <source>
        <dbReference type="EMBL" id="KAI4373117.1"/>
    </source>
</evidence>
<gene>
    <name evidence="1" type="ORF">MLD38_011277</name>
</gene>
<comment type="caution">
    <text evidence="1">The sequence shown here is derived from an EMBL/GenBank/DDBJ whole genome shotgun (WGS) entry which is preliminary data.</text>
</comment>
<keyword evidence="2" id="KW-1185">Reference proteome</keyword>
<reference evidence="2" key="1">
    <citation type="journal article" date="2023" name="Front. Plant Sci.">
        <title>Chromosomal-level genome assembly of Melastoma candidum provides insights into trichome evolution.</title>
        <authorList>
            <person name="Zhong Y."/>
            <person name="Wu W."/>
            <person name="Sun C."/>
            <person name="Zou P."/>
            <person name="Liu Y."/>
            <person name="Dai S."/>
            <person name="Zhou R."/>
        </authorList>
    </citation>
    <scope>NUCLEOTIDE SEQUENCE [LARGE SCALE GENOMIC DNA]</scope>
</reference>
<organism evidence="1 2">
    <name type="scientific">Melastoma candidum</name>
    <dbReference type="NCBI Taxonomy" id="119954"/>
    <lineage>
        <taxon>Eukaryota</taxon>
        <taxon>Viridiplantae</taxon>
        <taxon>Streptophyta</taxon>
        <taxon>Embryophyta</taxon>
        <taxon>Tracheophyta</taxon>
        <taxon>Spermatophyta</taxon>
        <taxon>Magnoliopsida</taxon>
        <taxon>eudicotyledons</taxon>
        <taxon>Gunneridae</taxon>
        <taxon>Pentapetalae</taxon>
        <taxon>rosids</taxon>
        <taxon>malvids</taxon>
        <taxon>Myrtales</taxon>
        <taxon>Melastomataceae</taxon>
        <taxon>Melastomatoideae</taxon>
        <taxon>Melastomateae</taxon>
        <taxon>Melastoma</taxon>
    </lineage>
</organism>
<sequence length="440" mass="47617">MSSSSVSLTANPTVVARRKPVLLPDVKIPSSTAATDVPLATAAATTSSKDVGLSPSRNNDPAVQEALGDTADARRVRKLPPKKERPWWVNAMGGFAKNFVLLTVVVGLAQLVLKLAVKSAVTPPELMDFEGRIAEVEGLVKKTVNSLQVQMDVVDERVGSKVLGLRKEVKEARESGEKLGSEVRVLAEKSRFLERGLKELRDGDWLSREELQGFVDEVRAAKKRNGDARSDVSFDELRAYAREMLIKQIARHVADGIGMVDYAVASGGGSVVGHSEAYSAGNGWLALINRQGVHADAIKMLKPSFGEPGQCFPLKGRSGFVVVKLRTSIVPEAVTLEHVAKSVAFDRTSAPKHCHVSGWLQGQSDVATVDAAKMLPLTEFTYDLDKSNAQTFGVESSVGLINRVRLDFYSNHGSTTHTCIYRLRVHGQEMASESLLAMSS</sequence>
<dbReference type="EMBL" id="CM042883">
    <property type="protein sequence ID" value="KAI4373117.1"/>
    <property type="molecule type" value="Genomic_DNA"/>
</dbReference>
<protein>
    <submittedName>
        <fullName evidence="1">Uncharacterized protein</fullName>
    </submittedName>
</protein>
<accession>A0ACB9RAV4</accession>